<feature type="transmembrane region" description="Helical" evidence="1">
    <location>
        <begin position="12"/>
        <end position="40"/>
    </location>
</feature>
<comment type="caution">
    <text evidence="2">The sequence shown here is derived from an EMBL/GenBank/DDBJ whole genome shotgun (WGS) entry which is preliminary data.</text>
</comment>
<dbReference type="EMBL" id="JARKIF010000003">
    <property type="protein sequence ID" value="KAJ7644094.1"/>
    <property type="molecule type" value="Genomic_DNA"/>
</dbReference>
<accession>A0AAD7CAV1</accession>
<reference evidence="2" key="1">
    <citation type="submission" date="2023-03" db="EMBL/GenBank/DDBJ databases">
        <title>Massive genome expansion in bonnet fungi (Mycena s.s.) driven by repeated elements and novel gene families across ecological guilds.</title>
        <authorList>
            <consortium name="Lawrence Berkeley National Laboratory"/>
            <person name="Harder C.B."/>
            <person name="Miyauchi S."/>
            <person name="Viragh M."/>
            <person name="Kuo A."/>
            <person name="Thoen E."/>
            <person name="Andreopoulos B."/>
            <person name="Lu D."/>
            <person name="Skrede I."/>
            <person name="Drula E."/>
            <person name="Henrissat B."/>
            <person name="Morin E."/>
            <person name="Kohler A."/>
            <person name="Barry K."/>
            <person name="LaButti K."/>
            <person name="Morin E."/>
            <person name="Salamov A."/>
            <person name="Lipzen A."/>
            <person name="Mereny Z."/>
            <person name="Hegedus B."/>
            <person name="Baldrian P."/>
            <person name="Stursova M."/>
            <person name="Weitz H."/>
            <person name="Taylor A."/>
            <person name="Grigoriev I.V."/>
            <person name="Nagy L.G."/>
            <person name="Martin F."/>
            <person name="Kauserud H."/>
        </authorList>
    </citation>
    <scope>NUCLEOTIDE SEQUENCE</scope>
    <source>
        <strain evidence="2">9284</strain>
    </source>
</reference>
<dbReference type="AlphaFoldDB" id="A0AAD7CAV1"/>
<keyword evidence="1" id="KW-1133">Transmembrane helix</keyword>
<dbReference type="InterPro" id="IPR051380">
    <property type="entry name" value="pH-response_reg_palI/RIM9"/>
</dbReference>
<feature type="transmembrane region" description="Helical" evidence="1">
    <location>
        <begin position="119"/>
        <end position="144"/>
    </location>
</feature>
<feature type="transmembrane region" description="Helical" evidence="1">
    <location>
        <begin position="151"/>
        <end position="178"/>
    </location>
</feature>
<evidence type="ECO:0000313" key="2">
    <source>
        <dbReference type="EMBL" id="KAJ7644094.1"/>
    </source>
</evidence>
<name>A0AAD7CAV1_9AGAR</name>
<evidence type="ECO:0000313" key="3">
    <source>
        <dbReference type="Proteomes" id="UP001221142"/>
    </source>
</evidence>
<dbReference type="Pfam" id="PF06687">
    <property type="entry name" value="SUR7"/>
    <property type="match status" value="1"/>
</dbReference>
<protein>
    <recommendedName>
        <fullName evidence="4">Pali-domain-containing protein</fullName>
    </recommendedName>
</protein>
<keyword evidence="1" id="KW-0812">Transmembrane</keyword>
<dbReference type="GO" id="GO:0035838">
    <property type="term" value="C:growing cell tip"/>
    <property type="evidence" value="ECO:0007669"/>
    <property type="project" value="TreeGrafter"/>
</dbReference>
<evidence type="ECO:0008006" key="4">
    <source>
        <dbReference type="Google" id="ProtNLM"/>
    </source>
</evidence>
<dbReference type="InterPro" id="IPR009571">
    <property type="entry name" value="SUR7/Rim9-like_fungi"/>
</dbReference>
<feature type="transmembrane region" description="Helical" evidence="1">
    <location>
        <begin position="198"/>
        <end position="226"/>
    </location>
</feature>
<dbReference type="GO" id="GO:0005886">
    <property type="term" value="C:plasma membrane"/>
    <property type="evidence" value="ECO:0007669"/>
    <property type="project" value="InterPro"/>
</dbReference>
<dbReference type="PANTHER" id="PTHR28013:SF4">
    <property type="entry name" value="MARVEL DOMAIN-CONTAINING PROTEIN"/>
    <property type="match status" value="1"/>
</dbReference>
<dbReference type="GO" id="GO:0032153">
    <property type="term" value="C:cell division site"/>
    <property type="evidence" value="ECO:0007669"/>
    <property type="project" value="TreeGrafter"/>
</dbReference>
<organism evidence="2 3">
    <name type="scientific">Roridomyces roridus</name>
    <dbReference type="NCBI Taxonomy" id="1738132"/>
    <lineage>
        <taxon>Eukaryota</taxon>
        <taxon>Fungi</taxon>
        <taxon>Dikarya</taxon>
        <taxon>Basidiomycota</taxon>
        <taxon>Agaricomycotina</taxon>
        <taxon>Agaricomycetes</taxon>
        <taxon>Agaricomycetidae</taxon>
        <taxon>Agaricales</taxon>
        <taxon>Marasmiineae</taxon>
        <taxon>Mycenaceae</taxon>
        <taxon>Roridomyces</taxon>
    </lineage>
</organism>
<gene>
    <name evidence="2" type="ORF">FB45DRAFT_896889</name>
</gene>
<keyword evidence="1" id="KW-0472">Membrane</keyword>
<proteinExistence type="predicted"/>
<evidence type="ECO:0000256" key="1">
    <source>
        <dbReference type="SAM" id="Phobius"/>
    </source>
</evidence>
<sequence length="237" mass="25184">MLKPHHRPLVAHGTLSFVCVALLFSAFLLSLLVSLSLTIIKTIYLLSVFSTRTGQPATSAATELRFGVWGVCATSVLNAPTFFANNGECFGPMLGYTIPADIVALTDISQGVINAVSQVLLFVLVLHPIAAGLSFITLFSSLFLASHGLTILSLVLAIITAMVTTAVFGIDLALVLVAKSQLPSLEGELQLGVQWGNAPWMGLAAAVLTWMAVIALSARACYCMGVRPSTKFRRSKF</sequence>
<dbReference type="PANTHER" id="PTHR28013">
    <property type="entry name" value="PROTEIN DCV1-RELATED"/>
    <property type="match status" value="1"/>
</dbReference>
<dbReference type="Proteomes" id="UP001221142">
    <property type="component" value="Unassembled WGS sequence"/>
</dbReference>
<keyword evidence="3" id="KW-1185">Reference proteome</keyword>